<dbReference type="GO" id="GO:0020037">
    <property type="term" value="F:heme binding"/>
    <property type="evidence" value="ECO:0007669"/>
    <property type="project" value="TreeGrafter"/>
</dbReference>
<feature type="domain" description="Oxidoreductase molybdopterin-binding" evidence="2">
    <location>
        <begin position="212"/>
        <end position="361"/>
    </location>
</feature>
<dbReference type="InterPro" id="IPR014756">
    <property type="entry name" value="Ig_E-set"/>
</dbReference>
<dbReference type="Gene3D" id="3.90.420.10">
    <property type="entry name" value="Oxidoreductase, molybdopterin-binding domain"/>
    <property type="match status" value="1"/>
</dbReference>
<dbReference type="SUPFAM" id="SSF56524">
    <property type="entry name" value="Oxidoreductase molybdopterin-binding domain"/>
    <property type="match status" value="1"/>
</dbReference>
<dbReference type="InterPro" id="IPR000572">
    <property type="entry name" value="OxRdtase_Mopterin-bd_dom"/>
</dbReference>
<protein>
    <submittedName>
        <fullName evidence="3">DMSO/TMAO reductase YedYZ molybdopterin-dependent catalytic subunit</fullName>
    </submittedName>
</protein>
<dbReference type="PANTHER" id="PTHR19372:SF7">
    <property type="entry name" value="SULFITE OXIDASE, MITOCHONDRIAL"/>
    <property type="match status" value="1"/>
</dbReference>
<organism evidence="3 4">
    <name type="scientific">Nocardia puris</name>
    <dbReference type="NCBI Taxonomy" id="208602"/>
    <lineage>
        <taxon>Bacteria</taxon>
        <taxon>Bacillati</taxon>
        <taxon>Actinomycetota</taxon>
        <taxon>Actinomycetes</taxon>
        <taxon>Mycobacteriales</taxon>
        <taxon>Nocardiaceae</taxon>
        <taxon>Nocardia</taxon>
    </lineage>
</organism>
<accession>A0A366DGD5</accession>
<reference evidence="3 4" key="1">
    <citation type="submission" date="2018-06" db="EMBL/GenBank/DDBJ databases">
        <title>Genomic Encyclopedia of Type Strains, Phase IV (KMG-IV): sequencing the most valuable type-strain genomes for metagenomic binning, comparative biology and taxonomic classification.</title>
        <authorList>
            <person name="Goeker M."/>
        </authorList>
    </citation>
    <scope>NUCLEOTIDE SEQUENCE [LARGE SCALE GENOMIC DNA]</scope>
    <source>
        <strain evidence="3 4">DSM 44599</strain>
    </source>
</reference>
<gene>
    <name evidence="3" type="ORF">DFR74_10986</name>
</gene>
<evidence type="ECO:0000313" key="3">
    <source>
        <dbReference type="EMBL" id="RBO88318.1"/>
    </source>
</evidence>
<dbReference type="STRING" id="1210090.GCA_001613185_07175"/>
<dbReference type="Gene3D" id="2.60.40.650">
    <property type="match status" value="1"/>
</dbReference>
<dbReference type="InterPro" id="IPR036374">
    <property type="entry name" value="OxRdtase_Mopterin-bd_sf"/>
</dbReference>
<dbReference type="GO" id="GO:0008482">
    <property type="term" value="F:sulfite oxidase activity"/>
    <property type="evidence" value="ECO:0007669"/>
    <property type="project" value="TreeGrafter"/>
</dbReference>
<keyword evidence="4" id="KW-1185">Reference proteome</keyword>
<dbReference type="Proteomes" id="UP000252586">
    <property type="component" value="Unassembled WGS sequence"/>
</dbReference>
<dbReference type="GO" id="GO:0043546">
    <property type="term" value="F:molybdopterin cofactor binding"/>
    <property type="evidence" value="ECO:0007669"/>
    <property type="project" value="TreeGrafter"/>
</dbReference>
<dbReference type="Pfam" id="PF17957">
    <property type="entry name" value="Big_7"/>
    <property type="match status" value="1"/>
</dbReference>
<dbReference type="SUPFAM" id="SSF81296">
    <property type="entry name" value="E set domains"/>
    <property type="match status" value="1"/>
</dbReference>
<evidence type="ECO:0000259" key="2">
    <source>
        <dbReference type="Pfam" id="PF00174"/>
    </source>
</evidence>
<proteinExistence type="predicted"/>
<dbReference type="GO" id="GO:0006790">
    <property type="term" value="P:sulfur compound metabolic process"/>
    <property type="evidence" value="ECO:0007669"/>
    <property type="project" value="TreeGrafter"/>
</dbReference>
<dbReference type="EMBL" id="QNRE01000009">
    <property type="protein sequence ID" value="RBO88318.1"/>
    <property type="molecule type" value="Genomic_DNA"/>
</dbReference>
<dbReference type="PANTHER" id="PTHR19372">
    <property type="entry name" value="SULFITE REDUCTASE"/>
    <property type="match status" value="1"/>
</dbReference>
<evidence type="ECO:0000256" key="1">
    <source>
        <dbReference type="SAM" id="MobiDB-lite"/>
    </source>
</evidence>
<feature type="region of interest" description="Disordered" evidence="1">
    <location>
        <begin position="455"/>
        <end position="481"/>
    </location>
</feature>
<dbReference type="AlphaFoldDB" id="A0A366DGD5"/>
<comment type="caution">
    <text evidence="3">The sequence shown here is derived from an EMBL/GenBank/DDBJ whole genome shotgun (WGS) entry which is preliminary data.</text>
</comment>
<dbReference type="Pfam" id="PF00174">
    <property type="entry name" value="Oxidored_molyb"/>
    <property type="match status" value="1"/>
</dbReference>
<dbReference type="OrthoDB" id="9795587at2"/>
<sequence length="481" mass="49990">MPEATRETGGGLRAAAVGLAALGVGEVVAASRGGSLIDSFGRALTDTAPIPVVEAAVTLAGRHDKLAIQLGVGAGALATAVAAAALPDRARDLVAGAVGALGAAVSLRQPSRSASAVAGAGVAAATLAAGLRGRPRGRLFTAATAAAGAGLLAAAQIVQRDHDRKWHNEIRSVGPMGGLGLVPEDGLDEPGLSPLVTTAGRFYVADVSPRPPRIDPRRWRLAVTGQVAHPLRLSLDELAADAVEFDAVMVCVHNHGGQGRVGNARWFGVPLADLLKHAIPEPGATKLVTRAADGYTISLPVEPLRSGELPGYLVIGMNGQPLPPEHGFPARVFVPGLYGQYTGAKWLTELELTDDSHLDYWVKRGWTQDLLRVEPHARIDVTAPGRTVAGTLTVAGVAWAPPHGVARVEIRVDDGDWQPTDLGTELAPAAWRRWRTTVELPSGTHTVSARCVSNSGRVQESAHRPSFPSGPSGLHSVKVQV</sequence>
<name>A0A366DGD5_9NOCA</name>
<evidence type="ECO:0000313" key="4">
    <source>
        <dbReference type="Proteomes" id="UP000252586"/>
    </source>
</evidence>
<dbReference type="RefSeq" id="WP_113975234.1">
    <property type="nucleotide sequence ID" value="NZ_CP107943.1"/>
</dbReference>